<dbReference type="EMBL" id="JARKNE010000011">
    <property type="protein sequence ID" value="KAK5786468.1"/>
    <property type="molecule type" value="Genomic_DNA"/>
</dbReference>
<dbReference type="InterPro" id="IPR019557">
    <property type="entry name" value="AminoTfrase-like_pln_mobile"/>
</dbReference>
<name>A0ABR0N7B1_GOSAR</name>
<feature type="domain" description="Aminotransferase-like plant mobile" evidence="1">
    <location>
        <begin position="18"/>
        <end position="159"/>
    </location>
</feature>
<evidence type="ECO:0000313" key="3">
    <source>
        <dbReference type="Proteomes" id="UP001358586"/>
    </source>
</evidence>
<comment type="caution">
    <text evidence="2">The sequence shown here is derived from an EMBL/GenBank/DDBJ whole genome shotgun (WGS) entry which is preliminary data.</text>
</comment>
<accession>A0ABR0N7B1</accession>
<proteinExistence type="predicted"/>
<dbReference type="PANTHER" id="PTHR46033">
    <property type="entry name" value="PROTEIN MAIN-LIKE 2"/>
    <property type="match status" value="1"/>
</dbReference>
<reference evidence="2 3" key="1">
    <citation type="submission" date="2023-03" db="EMBL/GenBank/DDBJ databases">
        <title>WGS of Gossypium arboreum.</title>
        <authorList>
            <person name="Yu D."/>
        </authorList>
    </citation>
    <scope>NUCLEOTIDE SEQUENCE [LARGE SCALE GENOMIC DNA]</scope>
    <source>
        <tissue evidence="2">Leaf</tissue>
    </source>
</reference>
<sequence>MGGTTSGEQAIGGTSYGGLAIRGISLASNETTQNGVFESKTRCLLDDGGDKLTALRFSWLKANFEYLPSTVTEREVMCVTQAYIMHMIGGVLMLDANNKVHLMCLPLLFDLYAASSYSWGLTVLATLYREIFRTKKRSAGEIDRYLILLQSWALYRISFLTSVTH</sequence>
<dbReference type="Proteomes" id="UP001358586">
    <property type="component" value="Chromosome 11"/>
</dbReference>
<gene>
    <name evidence="2" type="ORF">PVK06_041105</name>
</gene>
<dbReference type="InterPro" id="IPR044824">
    <property type="entry name" value="MAIN-like"/>
</dbReference>
<dbReference type="Pfam" id="PF10536">
    <property type="entry name" value="PMD"/>
    <property type="match status" value="1"/>
</dbReference>
<protein>
    <recommendedName>
        <fullName evidence="1">Aminotransferase-like plant mobile domain-containing protein</fullName>
    </recommendedName>
</protein>
<dbReference type="PANTHER" id="PTHR46033:SF8">
    <property type="entry name" value="PROTEIN MAINTENANCE OF MERISTEMS-LIKE"/>
    <property type="match status" value="1"/>
</dbReference>
<evidence type="ECO:0000259" key="1">
    <source>
        <dbReference type="Pfam" id="PF10536"/>
    </source>
</evidence>
<organism evidence="2 3">
    <name type="scientific">Gossypium arboreum</name>
    <name type="common">Tree cotton</name>
    <name type="synonym">Gossypium nanking</name>
    <dbReference type="NCBI Taxonomy" id="29729"/>
    <lineage>
        <taxon>Eukaryota</taxon>
        <taxon>Viridiplantae</taxon>
        <taxon>Streptophyta</taxon>
        <taxon>Embryophyta</taxon>
        <taxon>Tracheophyta</taxon>
        <taxon>Spermatophyta</taxon>
        <taxon>Magnoliopsida</taxon>
        <taxon>eudicotyledons</taxon>
        <taxon>Gunneridae</taxon>
        <taxon>Pentapetalae</taxon>
        <taxon>rosids</taxon>
        <taxon>malvids</taxon>
        <taxon>Malvales</taxon>
        <taxon>Malvaceae</taxon>
        <taxon>Malvoideae</taxon>
        <taxon>Gossypium</taxon>
    </lineage>
</organism>
<keyword evidence="3" id="KW-1185">Reference proteome</keyword>
<evidence type="ECO:0000313" key="2">
    <source>
        <dbReference type="EMBL" id="KAK5786468.1"/>
    </source>
</evidence>